<dbReference type="EMBL" id="AP022570">
    <property type="protein sequence ID" value="BBX51123.1"/>
    <property type="molecule type" value="Genomic_DNA"/>
</dbReference>
<dbReference type="RefSeq" id="WP_163673598.1">
    <property type="nucleotide sequence ID" value="NZ_AP022570.1"/>
</dbReference>
<reference evidence="2 3" key="1">
    <citation type="journal article" date="2019" name="Emerg. Microbes Infect.">
        <title>Comprehensive subspecies identification of 175 nontuberculous mycobacteria species based on 7547 genomic profiles.</title>
        <authorList>
            <person name="Matsumoto Y."/>
            <person name="Kinjo T."/>
            <person name="Motooka D."/>
            <person name="Nabeya D."/>
            <person name="Jung N."/>
            <person name="Uechi K."/>
            <person name="Horii T."/>
            <person name="Iida T."/>
            <person name="Fujita J."/>
            <person name="Nakamura S."/>
        </authorList>
    </citation>
    <scope>NUCLEOTIDE SEQUENCE [LARGE SCALE GENOMIC DNA]</scope>
    <source>
        <strain evidence="2 3">JCM 12603</strain>
    </source>
</reference>
<protein>
    <recommendedName>
        <fullName evidence="4">Transmembrane protein</fullName>
    </recommendedName>
</protein>
<keyword evidence="1" id="KW-0812">Transmembrane</keyword>
<evidence type="ECO:0000313" key="3">
    <source>
        <dbReference type="Proteomes" id="UP000466785"/>
    </source>
</evidence>
<dbReference type="KEGG" id="mpof:MPOR_21490"/>
<evidence type="ECO:0000256" key="1">
    <source>
        <dbReference type="SAM" id="Phobius"/>
    </source>
</evidence>
<sequence length="161" mass="17654">MPRQRSERHRPEPVERMLRHLERRVLDDVWLDRLRSTAIGLLAPVLAVAATVWWIDLFVDTPAGMSLIVPTVVLIILALAAGTSLIARATRRFRWCCAAAYLCGLGTVVGLGGFWWVRTGATGPTLSWLVGAADVAVLCLAVAWLTLLAAPVHRTHPDMRG</sequence>
<dbReference type="InterPro" id="IPR036259">
    <property type="entry name" value="MFS_trans_sf"/>
</dbReference>
<organism evidence="2 3">
    <name type="scientific">Mycolicibacterium poriferae</name>
    <dbReference type="NCBI Taxonomy" id="39694"/>
    <lineage>
        <taxon>Bacteria</taxon>
        <taxon>Bacillati</taxon>
        <taxon>Actinomycetota</taxon>
        <taxon>Actinomycetes</taxon>
        <taxon>Mycobacteriales</taxon>
        <taxon>Mycobacteriaceae</taxon>
        <taxon>Mycolicibacterium</taxon>
    </lineage>
</organism>
<keyword evidence="1" id="KW-1133">Transmembrane helix</keyword>
<evidence type="ECO:0008006" key="4">
    <source>
        <dbReference type="Google" id="ProtNLM"/>
    </source>
</evidence>
<dbReference type="SUPFAM" id="SSF103473">
    <property type="entry name" value="MFS general substrate transporter"/>
    <property type="match status" value="1"/>
</dbReference>
<proteinExistence type="predicted"/>
<feature type="transmembrane region" description="Helical" evidence="1">
    <location>
        <begin position="67"/>
        <end position="87"/>
    </location>
</feature>
<keyword evidence="3" id="KW-1185">Reference proteome</keyword>
<accession>A0A6N4VAJ3</accession>
<gene>
    <name evidence="2" type="ORF">MPOR_21490</name>
</gene>
<dbReference type="AlphaFoldDB" id="A0A6N4VAJ3"/>
<dbReference type="Proteomes" id="UP000466785">
    <property type="component" value="Chromosome"/>
</dbReference>
<keyword evidence="1" id="KW-0472">Membrane</keyword>
<feature type="transmembrane region" description="Helical" evidence="1">
    <location>
        <begin position="99"/>
        <end position="117"/>
    </location>
</feature>
<name>A0A6N4VAJ3_9MYCO</name>
<feature type="transmembrane region" description="Helical" evidence="1">
    <location>
        <begin position="38"/>
        <end position="55"/>
    </location>
</feature>
<evidence type="ECO:0000313" key="2">
    <source>
        <dbReference type="EMBL" id="BBX51123.1"/>
    </source>
</evidence>
<feature type="transmembrane region" description="Helical" evidence="1">
    <location>
        <begin position="129"/>
        <end position="150"/>
    </location>
</feature>